<accession>A0A6J7SI32</accession>
<protein>
    <submittedName>
        <fullName evidence="1">Unannotated protein</fullName>
    </submittedName>
</protein>
<reference evidence="1" key="1">
    <citation type="submission" date="2020-05" db="EMBL/GenBank/DDBJ databases">
        <authorList>
            <person name="Chiriac C."/>
            <person name="Salcher M."/>
            <person name="Ghai R."/>
            <person name="Kavagutti S V."/>
        </authorList>
    </citation>
    <scope>NUCLEOTIDE SEQUENCE</scope>
</reference>
<gene>
    <name evidence="1" type="ORF">UFOPK4237_01233</name>
</gene>
<name>A0A6J7SI32_9ZZZZ</name>
<organism evidence="1">
    <name type="scientific">freshwater metagenome</name>
    <dbReference type="NCBI Taxonomy" id="449393"/>
    <lineage>
        <taxon>unclassified sequences</taxon>
        <taxon>metagenomes</taxon>
        <taxon>ecological metagenomes</taxon>
    </lineage>
</organism>
<sequence>MVDGVTPGVVGHEALLTSGTGLGAADAPVATTDIARAALRPLMVIADRRDNLLDFGMRLSFESATA</sequence>
<proteinExistence type="predicted"/>
<dbReference type="EMBL" id="CAFBPZ010000093">
    <property type="protein sequence ID" value="CAB5040989.1"/>
    <property type="molecule type" value="Genomic_DNA"/>
</dbReference>
<dbReference type="AlphaFoldDB" id="A0A6J7SI32"/>
<evidence type="ECO:0000313" key="1">
    <source>
        <dbReference type="EMBL" id="CAB5040989.1"/>
    </source>
</evidence>